<comment type="cofactor">
    <cofactor evidence="2">
        <name>Mg(2+)</name>
        <dbReference type="ChEBI" id="CHEBI:18420"/>
    </cofactor>
    <text evidence="2">Binds 2 magnesium ions per subunit.</text>
</comment>
<reference evidence="3 4" key="1">
    <citation type="submission" date="2023-04" db="EMBL/GenBank/DDBJ databases">
        <title>Marinoamorphus aggregata gen. nov., sp. Nov., isolate from tissue of brittle star Ophioplocus japonicus.</title>
        <authorList>
            <person name="Kawano K."/>
            <person name="Sawayama S."/>
            <person name="Nakagawa S."/>
        </authorList>
    </citation>
    <scope>NUCLEOTIDE SEQUENCE [LARGE SCALE GENOMIC DNA]</scope>
    <source>
        <strain evidence="3 4">NKW23</strain>
    </source>
</reference>
<dbReference type="InterPro" id="IPR036424">
    <property type="entry name" value="UPP_synth-like_sf"/>
</dbReference>
<feature type="binding site" evidence="2">
    <location>
        <begin position="21"/>
        <end position="24"/>
    </location>
    <ligand>
        <name>substrate</name>
    </ligand>
</feature>
<comment type="similarity">
    <text evidence="2">Belongs to the UPP synthase family.</text>
</comment>
<dbReference type="PROSITE" id="PS01066">
    <property type="entry name" value="UPP_SYNTHASE"/>
    <property type="match status" value="1"/>
</dbReference>
<feature type="active site" evidence="2">
    <location>
        <position position="20"/>
    </location>
</feature>
<feature type="binding site" evidence="2">
    <location>
        <position position="25"/>
    </location>
    <ligand>
        <name>substrate</name>
    </ligand>
</feature>
<keyword evidence="4" id="KW-1185">Reference proteome</keyword>
<comment type="caution">
    <text evidence="3">The sequence shown here is derived from an EMBL/GenBank/DDBJ whole genome shotgun (WGS) entry which is preliminary data.</text>
</comment>
<evidence type="ECO:0000313" key="3">
    <source>
        <dbReference type="EMBL" id="GMG83655.1"/>
    </source>
</evidence>
<feature type="binding site" evidence="2">
    <location>
        <position position="71"/>
    </location>
    <ligand>
        <name>substrate</name>
    </ligand>
</feature>
<organism evidence="3 4">
    <name type="scientific">Paralimibaculum aggregatum</name>
    <dbReference type="NCBI Taxonomy" id="3036245"/>
    <lineage>
        <taxon>Bacteria</taxon>
        <taxon>Pseudomonadati</taxon>
        <taxon>Pseudomonadota</taxon>
        <taxon>Alphaproteobacteria</taxon>
        <taxon>Rhodobacterales</taxon>
        <taxon>Paracoccaceae</taxon>
        <taxon>Paralimibaculum</taxon>
    </lineage>
</organism>
<dbReference type="PANTHER" id="PTHR10291:SF0">
    <property type="entry name" value="DEHYDRODOLICHYL DIPHOSPHATE SYNTHASE 2"/>
    <property type="match status" value="1"/>
</dbReference>
<evidence type="ECO:0000313" key="4">
    <source>
        <dbReference type="Proteomes" id="UP001239909"/>
    </source>
</evidence>
<dbReference type="Gene3D" id="3.40.1180.10">
    <property type="entry name" value="Decaprenyl diphosphate synthase-like"/>
    <property type="match status" value="1"/>
</dbReference>
<dbReference type="EC" id="2.5.1.-" evidence="2"/>
<dbReference type="InterPro" id="IPR001441">
    <property type="entry name" value="UPP_synth-like"/>
</dbReference>
<feature type="active site" description="Proton acceptor" evidence="2">
    <location>
        <position position="68"/>
    </location>
</feature>
<feature type="binding site" evidence="2">
    <location>
        <position position="207"/>
    </location>
    <ligand>
        <name>Mg(2+)</name>
        <dbReference type="ChEBI" id="CHEBI:18420"/>
    </ligand>
</feature>
<evidence type="ECO:0000256" key="2">
    <source>
        <dbReference type="HAMAP-Rule" id="MF_01139"/>
    </source>
</evidence>
<keyword evidence="1 2" id="KW-0808">Transferase</keyword>
<dbReference type="CDD" id="cd00475">
    <property type="entry name" value="Cis_IPPS"/>
    <property type="match status" value="1"/>
</dbReference>
<sequence>MAGELAENPSRARHVAIIMDGNGRWAVRRGFARTAGHHRGVERVREIVQAAPGLGVETLTLYAFSTENWHRPGYEVAVLMALFRRYILREVGEIDAQNVRVRFLGERERLPRDLQRLMTQMEERTAGNTGLLLQPAISYGGRSEILRAARQLAAEAAAGSRDPAAITEEDMAAALYTGGTADPDLVIRTSGETRISNFLLWQAAYAEFAFVEECWPDFTAEQFARLLAEFAGRDRRFGRVAAAT</sequence>
<feature type="binding site" evidence="2">
    <location>
        <position position="69"/>
    </location>
    <ligand>
        <name>substrate</name>
    </ligand>
</feature>
<accession>A0ABQ6LK75</accession>
<dbReference type="Pfam" id="PF01255">
    <property type="entry name" value="Prenyltransf"/>
    <property type="match status" value="1"/>
</dbReference>
<gene>
    <name evidence="3" type="primary">uppS</name>
    <name evidence="3" type="ORF">LNKW23_28680</name>
</gene>
<protein>
    <recommendedName>
        <fullName evidence="2">Isoprenyl transferase</fullName>
        <ecNumber evidence="2">2.5.1.-</ecNumber>
    </recommendedName>
</protein>
<dbReference type="PANTHER" id="PTHR10291">
    <property type="entry name" value="DEHYDRODOLICHYL DIPHOSPHATE SYNTHASE FAMILY MEMBER"/>
    <property type="match status" value="1"/>
</dbReference>
<feature type="binding site" evidence="2">
    <location>
        <position position="37"/>
    </location>
    <ligand>
        <name>substrate</name>
    </ligand>
</feature>
<keyword evidence="2" id="KW-0460">Magnesium</keyword>
<feature type="binding site" evidence="2">
    <location>
        <begin position="65"/>
        <end position="67"/>
    </location>
    <ligand>
        <name>substrate</name>
    </ligand>
</feature>
<comment type="function">
    <text evidence="2">Catalyzes the condensation of isopentenyl diphosphate (IPP) with allylic pyrophosphates generating different type of terpenoids.</text>
</comment>
<feature type="binding site" evidence="2">
    <location>
        <position position="188"/>
    </location>
    <ligand>
        <name>substrate</name>
    </ligand>
</feature>
<dbReference type="EMBL" id="BSYI01000022">
    <property type="protein sequence ID" value="GMG83655.1"/>
    <property type="molecule type" value="Genomic_DNA"/>
</dbReference>
<feature type="binding site" evidence="2">
    <location>
        <position position="20"/>
    </location>
    <ligand>
        <name>Mg(2+)</name>
        <dbReference type="ChEBI" id="CHEBI:18420"/>
    </ligand>
</feature>
<feature type="binding site" evidence="2">
    <location>
        <position position="33"/>
    </location>
    <ligand>
        <name>substrate</name>
    </ligand>
</feature>
<dbReference type="SUPFAM" id="SSF64005">
    <property type="entry name" value="Undecaprenyl diphosphate synthase"/>
    <property type="match status" value="1"/>
</dbReference>
<feature type="binding site" evidence="2">
    <location>
        <begin position="194"/>
        <end position="196"/>
    </location>
    <ligand>
        <name>substrate</name>
    </ligand>
</feature>
<keyword evidence="2" id="KW-0479">Metal-binding</keyword>
<dbReference type="RefSeq" id="WP_285672448.1">
    <property type="nucleotide sequence ID" value="NZ_BSYI01000022.1"/>
</dbReference>
<dbReference type="HAMAP" id="MF_01139">
    <property type="entry name" value="ISPT"/>
    <property type="match status" value="1"/>
</dbReference>
<dbReference type="NCBIfam" id="TIGR00055">
    <property type="entry name" value="uppS"/>
    <property type="match status" value="1"/>
</dbReference>
<name>A0ABQ6LK75_9RHOB</name>
<dbReference type="InterPro" id="IPR018520">
    <property type="entry name" value="UPP_synth-like_CS"/>
</dbReference>
<dbReference type="Proteomes" id="UP001239909">
    <property type="component" value="Unassembled WGS sequence"/>
</dbReference>
<comment type="subunit">
    <text evidence="2">Homodimer.</text>
</comment>
<proteinExistence type="inferred from homology"/>
<evidence type="ECO:0000256" key="1">
    <source>
        <dbReference type="ARBA" id="ARBA00022679"/>
    </source>
</evidence>